<dbReference type="OrthoDB" id="678085at2759"/>
<keyword evidence="3" id="KW-1185">Reference proteome</keyword>
<reference evidence="2" key="1">
    <citation type="submission" date="2022-05" db="EMBL/GenBank/DDBJ databases">
        <title>The Musa troglodytarum L. genome provides insights into the mechanism of non-climacteric behaviour and enrichment of carotenoids.</title>
        <authorList>
            <person name="Wang J."/>
        </authorList>
    </citation>
    <scope>NUCLEOTIDE SEQUENCE</scope>
    <source>
        <tissue evidence="2">Leaf</tissue>
    </source>
</reference>
<proteinExistence type="predicted"/>
<name>A0A9E7IBM2_9LILI</name>
<protein>
    <submittedName>
        <fullName evidence="2">Uncharacterized protein</fullName>
    </submittedName>
</protein>
<feature type="region of interest" description="Disordered" evidence="1">
    <location>
        <begin position="137"/>
        <end position="157"/>
    </location>
</feature>
<sequence>MAVSMQSFSIREYAARMRSVNYDKCWPFAEERTGRSLPPIPTRRFRWWVDEMRTARSAGEAVDPVERAAVGVAVETRDGPGVDSADDGRGLDAGGDEALALEGQMKAPLPSMAKQRTLKKRSLLELFAVAPPIHGLQELDDSDGDGDKEQGEEAAAVKSDCGIGDGGDVLELMKRKKRGMEGWKRRVRQQIGANKKLKVTRKMMTKKKKLKVEIRAAKKLGRWWLESARAFVDEWQCSKLVSRNPAVAWMPPAHTPLKKQKRSISSKKRKTIERENMKCGDIVELCCKSAKRLSFSGKDGGSVLAKRCLPLQLPYLQTLCKIVSDVLAAPSDLDNLEKCPSVTEGAQLNLNDRTAQLNLHDGVIAGNIETGETSFEKQLTSSYGHAAVEASPNVRPIWRDTCTEEGFTGLPLNSQGEFIQLHPCNRGFHEVDKMPNSALNSLMVLPSSSHFQPQSNHVRTNGKFPFAPIYHEDDQHWFLKHYHPASKVVISDCLSTELQGLGKVEHQSHDKAQFDRCDSRQMDICCCGCTDQIVTGNYFDRLNSHPERDLELGVQPAIQRTMRLMGKNVTVGSYRKETQECYDGKTYTDKETMTTSCHTARVYDKPILKRWHDEECILQAESRAPREFPYKSLENHSKRCRKPAAKDDKIIERVKGPILKLQEDSNSPTSVIKEQLHGGKQNILGSLEISACVNRRIDVLSDTDHETDIVMVSGGSFPLNSGHKRSGPVKLIAGARHILRPNESLDQDKSHPIHSTVPSTQETSAGKDDVSQEKAAKICNTLSIVIASAVALRRSLCNHDKISVQFSDQ</sequence>
<evidence type="ECO:0000313" key="2">
    <source>
        <dbReference type="EMBL" id="URE46142.1"/>
    </source>
</evidence>
<dbReference type="EMBL" id="CP097511">
    <property type="protein sequence ID" value="URE46142.1"/>
    <property type="molecule type" value="Genomic_DNA"/>
</dbReference>
<dbReference type="PANTHER" id="PTHR36892:SF1">
    <property type="entry name" value="OS05G0518200 PROTEIN"/>
    <property type="match status" value="1"/>
</dbReference>
<evidence type="ECO:0000313" key="3">
    <source>
        <dbReference type="Proteomes" id="UP001055439"/>
    </source>
</evidence>
<dbReference type="AlphaFoldDB" id="A0A9E7IBM2"/>
<gene>
    <name evidence="2" type="ORF">MUK42_13906</name>
</gene>
<organism evidence="2 3">
    <name type="scientific">Musa troglodytarum</name>
    <name type="common">fe'i banana</name>
    <dbReference type="NCBI Taxonomy" id="320322"/>
    <lineage>
        <taxon>Eukaryota</taxon>
        <taxon>Viridiplantae</taxon>
        <taxon>Streptophyta</taxon>
        <taxon>Embryophyta</taxon>
        <taxon>Tracheophyta</taxon>
        <taxon>Spermatophyta</taxon>
        <taxon>Magnoliopsida</taxon>
        <taxon>Liliopsida</taxon>
        <taxon>Zingiberales</taxon>
        <taxon>Musaceae</taxon>
        <taxon>Musa</taxon>
    </lineage>
</organism>
<accession>A0A9E7IBM2</accession>
<dbReference type="Proteomes" id="UP001055439">
    <property type="component" value="Chromosome 9"/>
</dbReference>
<dbReference type="PANTHER" id="PTHR36892">
    <property type="entry name" value="OS01G0201800 PROTEIN"/>
    <property type="match status" value="1"/>
</dbReference>
<evidence type="ECO:0000256" key="1">
    <source>
        <dbReference type="SAM" id="MobiDB-lite"/>
    </source>
</evidence>
<feature type="region of interest" description="Disordered" evidence="1">
    <location>
        <begin position="742"/>
        <end position="769"/>
    </location>
</feature>